<name>A0AAN9VWZ7_9ORTH</name>
<feature type="chain" id="PRO_5043040860" description="C-type lectin domain-containing protein" evidence="1">
    <location>
        <begin position="31"/>
        <end position="241"/>
    </location>
</feature>
<dbReference type="Proteomes" id="UP001378592">
    <property type="component" value="Unassembled WGS sequence"/>
</dbReference>
<dbReference type="AlphaFoldDB" id="A0AAN9VWZ7"/>
<reference evidence="3 4" key="1">
    <citation type="submission" date="2024-03" db="EMBL/GenBank/DDBJ databases">
        <title>The genome assembly and annotation of the cricket Gryllus longicercus Weissman &amp; Gray.</title>
        <authorList>
            <person name="Szrajer S."/>
            <person name="Gray D."/>
            <person name="Ylla G."/>
        </authorList>
    </citation>
    <scope>NUCLEOTIDE SEQUENCE [LARGE SCALE GENOMIC DNA]</scope>
    <source>
        <strain evidence="3">DAG 2021-001</strain>
        <tissue evidence="3">Whole body minus gut</tissue>
    </source>
</reference>
<dbReference type="SMART" id="SM00034">
    <property type="entry name" value="CLECT"/>
    <property type="match status" value="1"/>
</dbReference>
<dbReference type="InterPro" id="IPR016186">
    <property type="entry name" value="C-type_lectin-like/link_sf"/>
</dbReference>
<dbReference type="CDD" id="cd00037">
    <property type="entry name" value="CLECT"/>
    <property type="match status" value="1"/>
</dbReference>
<sequence>MQIKNYDSRRRTILVLLLVVQLVVLTPGVAQVTETCSFEKLVTISLDVKSNASGPTIVHGRVEQLASNTQWTLGMQYGATMCSGADQPRSKVMYFTLTDTAARKLLPPGYTWQAGVGAVRASAAPLTWCAARAACEADGALLATASSPAEARLLWRLACELRPPAPEPVPGVWYGASDREREAHFVTVAGVPLNDTGFASFQALAPNGGKQENCLFMNKDNGLLDDGLCDWLLGYICKISL</sequence>
<evidence type="ECO:0000259" key="2">
    <source>
        <dbReference type="PROSITE" id="PS50041"/>
    </source>
</evidence>
<dbReference type="PANTHER" id="PTHR22801:SF63">
    <property type="entry name" value="C-TYPE LECTIN DOMAIN-CONTAINING PROTEIN"/>
    <property type="match status" value="1"/>
</dbReference>
<organism evidence="3 4">
    <name type="scientific">Gryllus longicercus</name>
    <dbReference type="NCBI Taxonomy" id="2509291"/>
    <lineage>
        <taxon>Eukaryota</taxon>
        <taxon>Metazoa</taxon>
        <taxon>Ecdysozoa</taxon>
        <taxon>Arthropoda</taxon>
        <taxon>Hexapoda</taxon>
        <taxon>Insecta</taxon>
        <taxon>Pterygota</taxon>
        <taxon>Neoptera</taxon>
        <taxon>Polyneoptera</taxon>
        <taxon>Orthoptera</taxon>
        <taxon>Ensifera</taxon>
        <taxon>Gryllidea</taxon>
        <taxon>Grylloidea</taxon>
        <taxon>Gryllidae</taxon>
        <taxon>Gryllinae</taxon>
        <taxon>Gryllus</taxon>
    </lineage>
</organism>
<comment type="caution">
    <text evidence="3">The sequence shown here is derived from an EMBL/GenBank/DDBJ whole genome shotgun (WGS) entry which is preliminary data.</text>
</comment>
<accession>A0AAN9VWZ7</accession>
<keyword evidence="1" id="KW-0732">Signal</keyword>
<dbReference type="EMBL" id="JAZDUA010000016">
    <property type="protein sequence ID" value="KAK7873154.1"/>
    <property type="molecule type" value="Genomic_DNA"/>
</dbReference>
<keyword evidence="4" id="KW-1185">Reference proteome</keyword>
<dbReference type="PANTHER" id="PTHR22801">
    <property type="entry name" value="LITHOSTATHINE"/>
    <property type="match status" value="1"/>
</dbReference>
<proteinExistence type="predicted"/>
<dbReference type="InterPro" id="IPR050801">
    <property type="entry name" value="Ca-Dep_Lectins_ImmuneDev"/>
</dbReference>
<dbReference type="InterPro" id="IPR001304">
    <property type="entry name" value="C-type_lectin-like"/>
</dbReference>
<feature type="domain" description="C-type lectin" evidence="2">
    <location>
        <begin position="127"/>
        <end position="238"/>
    </location>
</feature>
<dbReference type="InterPro" id="IPR016187">
    <property type="entry name" value="CTDL_fold"/>
</dbReference>
<dbReference type="PROSITE" id="PS50041">
    <property type="entry name" value="C_TYPE_LECTIN_2"/>
    <property type="match status" value="1"/>
</dbReference>
<evidence type="ECO:0000313" key="3">
    <source>
        <dbReference type="EMBL" id="KAK7873154.1"/>
    </source>
</evidence>
<feature type="signal peptide" evidence="1">
    <location>
        <begin position="1"/>
        <end position="30"/>
    </location>
</feature>
<protein>
    <recommendedName>
        <fullName evidence="2">C-type lectin domain-containing protein</fullName>
    </recommendedName>
</protein>
<dbReference type="Gene3D" id="3.10.100.10">
    <property type="entry name" value="Mannose-Binding Protein A, subunit A"/>
    <property type="match status" value="1"/>
</dbReference>
<dbReference type="Pfam" id="PF00059">
    <property type="entry name" value="Lectin_C"/>
    <property type="match status" value="1"/>
</dbReference>
<evidence type="ECO:0000313" key="4">
    <source>
        <dbReference type="Proteomes" id="UP001378592"/>
    </source>
</evidence>
<gene>
    <name evidence="3" type="ORF">R5R35_006374</name>
</gene>
<dbReference type="SUPFAM" id="SSF56436">
    <property type="entry name" value="C-type lectin-like"/>
    <property type="match status" value="1"/>
</dbReference>
<evidence type="ECO:0000256" key="1">
    <source>
        <dbReference type="SAM" id="SignalP"/>
    </source>
</evidence>